<evidence type="ECO:0000313" key="6">
    <source>
        <dbReference type="Proteomes" id="UP001154322"/>
    </source>
</evidence>
<evidence type="ECO:0000313" key="3">
    <source>
        <dbReference type="EMBL" id="CAH8246336.1"/>
    </source>
</evidence>
<reference evidence="3" key="1">
    <citation type="submission" date="2022-06" db="EMBL/GenBank/DDBJ databases">
        <authorList>
            <person name="Dietemann V."/>
            <person name="Ory F."/>
            <person name="Dainat B."/>
            <person name="Oberhansli S."/>
        </authorList>
    </citation>
    <scope>NUCLEOTIDE SEQUENCE</scope>
    <source>
        <strain evidence="3">Ena-SAMPLE-TAB-26-04-2022-14:26:32:270-5432</strain>
    </source>
</reference>
<accession>A0ABM9G3Q8</accession>
<evidence type="ECO:0000313" key="5">
    <source>
        <dbReference type="EMBL" id="CAH8248785.1"/>
    </source>
</evidence>
<dbReference type="Pfam" id="PF08765">
    <property type="entry name" value="Mor"/>
    <property type="match status" value="1"/>
</dbReference>
<evidence type="ECO:0000313" key="4">
    <source>
        <dbReference type="EMBL" id="CAH8248059.1"/>
    </source>
</evidence>
<keyword evidence="6" id="KW-1185">Reference proteome</keyword>
<dbReference type="EMBL" id="CALYLO010000005">
    <property type="protein sequence ID" value="CAH8246336.1"/>
    <property type="molecule type" value="Genomic_DNA"/>
</dbReference>
<dbReference type="RefSeq" id="WP_213431483.1">
    <property type="nucleotide sequence ID" value="NZ_AP031286.1"/>
</dbReference>
<gene>
    <name evidence="2" type="ORF">WJ0W_002937</name>
    <name evidence="3" type="ORF">WJ0W_003571</name>
    <name evidence="4" type="ORF">WJ0W_005314</name>
    <name evidence="5" type="ORF">WJ0W_005969</name>
</gene>
<dbReference type="EMBL" id="CALYLO010000003">
    <property type="protein sequence ID" value="CAH8245702.1"/>
    <property type="molecule type" value="Genomic_DNA"/>
</dbReference>
<name>A0ABM9G3Q8_9BACL</name>
<dbReference type="EMBL" id="CALYLO010000012">
    <property type="protein sequence ID" value="CAH8248785.1"/>
    <property type="molecule type" value="Genomic_DNA"/>
</dbReference>
<evidence type="ECO:0000313" key="2">
    <source>
        <dbReference type="EMBL" id="CAH8245702.1"/>
    </source>
</evidence>
<proteinExistence type="predicted"/>
<dbReference type="SUPFAM" id="SSF46689">
    <property type="entry name" value="Homeodomain-like"/>
    <property type="match status" value="1"/>
</dbReference>
<protein>
    <recommendedName>
        <fullName evidence="1">Mor transcription activator domain-containing protein</fullName>
    </recommendedName>
</protein>
<comment type="caution">
    <text evidence="3">The sequence shown here is derived from an EMBL/GenBank/DDBJ whole genome shotgun (WGS) entry which is preliminary data.</text>
</comment>
<dbReference type="Gene3D" id="1.10.10.60">
    <property type="entry name" value="Homeodomain-like"/>
    <property type="match status" value="1"/>
</dbReference>
<dbReference type="InterPro" id="IPR014875">
    <property type="entry name" value="Mor_transcription_activator"/>
</dbReference>
<dbReference type="Proteomes" id="UP001154322">
    <property type="component" value="Unassembled WGS sequence"/>
</dbReference>
<dbReference type="EMBL" id="CALYLO010000009">
    <property type="protein sequence ID" value="CAH8248059.1"/>
    <property type="molecule type" value="Genomic_DNA"/>
</dbReference>
<evidence type="ECO:0000259" key="1">
    <source>
        <dbReference type="Pfam" id="PF08765"/>
    </source>
</evidence>
<organism evidence="3 6">
    <name type="scientific">Paenibacillus melissococcoides</name>
    <dbReference type="NCBI Taxonomy" id="2912268"/>
    <lineage>
        <taxon>Bacteria</taxon>
        <taxon>Bacillati</taxon>
        <taxon>Bacillota</taxon>
        <taxon>Bacilli</taxon>
        <taxon>Bacillales</taxon>
        <taxon>Paenibacillaceae</taxon>
        <taxon>Paenibacillus</taxon>
    </lineage>
</organism>
<sequence>MEWLDELTPDMLPMPYRKYAEWIGLDNLITLASKAGGDHVYIPTLDFFFRRVRDRRIIQEYDGYNHREIAQKYELSERRVREICDGILPVSPRRDENQLQLFDDDELK</sequence>
<feature type="domain" description="Mor transcription activator" evidence="1">
    <location>
        <begin position="18"/>
        <end position="84"/>
    </location>
</feature>
<dbReference type="InterPro" id="IPR009057">
    <property type="entry name" value="Homeodomain-like_sf"/>
</dbReference>